<name>A0A5N4ATT0_PHOPY</name>
<gene>
    <name evidence="2" type="ORF">PPYR_06490</name>
</gene>
<feature type="non-terminal residue" evidence="2">
    <location>
        <position position="65"/>
    </location>
</feature>
<evidence type="ECO:0000313" key="3">
    <source>
        <dbReference type="Proteomes" id="UP000327044"/>
    </source>
</evidence>
<organism evidence="2 3">
    <name type="scientific">Photinus pyralis</name>
    <name type="common">Common eastern firefly</name>
    <name type="synonym">Lampyris pyralis</name>
    <dbReference type="NCBI Taxonomy" id="7054"/>
    <lineage>
        <taxon>Eukaryota</taxon>
        <taxon>Metazoa</taxon>
        <taxon>Ecdysozoa</taxon>
        <taxon>Arthropoda</taxon>
        <taxon>Hexapoda</taxon>
        <taxon>Insecta</taxon>
        <taxon>Pterygota</taxon>
        <taxon>Neoptera</taxon>
        <taxon>Endopterygota</taxon>
        <taxon>Coleoptera</taxon>
        <taxon>Polyphaga</taxon>
        <taxon>Elateriformia</taxon>
        <taxon>Elateroidea</taxon>
        <taxon>Lampyridae</taxon>
        <taxon>Lampyrinae</taxon>
        <taxon>Photinus</taxon>
    </lineage>
</organism>
<accession>A0A5N4ATT0</accession>
<sequence length="65" mass="7171">MLKVRHRKKQQPRSASPAVAGPSWLPDPVPLEEHQPEEPAKEVIEESSTSAPTVLPEFSAMLEAQ</sequence>
<comment type="caution">
    <text evidence="2">The sequence shown here is derived from an EMBL/GenBank/DDBJ whole genome shotgun (WGS) entry which is preliminary data.</text>
</comment>
<feature type="compositionally biased region" description="Basic and acidic residues" evidence="1">
    <location>
        <begin position="31"/>
        <end position="44"/>
    </location>
</feature>
<reference evidence="2 3" key="1">
    <citation type="journal article" date="2018" name="Elife">
        <title>Firefly genomes illuminate parallel origins of bioluminescence in beetles.</title>
        <authorList>
            <person name="Fallon T.R."/>
            <person name="Lower S.E."/>
            <person name="Chang C.H."/>
            <person name="Bessho-Uehara M."/>
            <person name="Martin G.J."/>
            <person name="Bewick A.J."/>
            <person name="Behringer M."/>
            <person name="Debat H.J."/>
            <person name="Wong I."/>
            <person name="Day J.C."/>
            <person name="Suvorov A."/>
            <person name="Silva C.J."/>
            <person name="Stanger-Hall K.F."/>
            <person name="Hall D.W."/>
            <person name="Schmitz R.J."/>
            <person name="Nelson D.R."/>
            <person name="Lewis S.M."/>
            <person name="Shigenobu S."/>
            <person name="Bybee S.M."/>
            <person name="Larracuente A.M."/>
            <person name="Oba Y."/>
            <person name="Weng J.K."/>
        </authorList>
    </citation>
    <scope>NUCLEOTIDE SEQUENCE [LARGE SCALE GENOMIC DNA]</scope>
    <source>
        <strain evidence="2">1611_PpyrPB1</strain>
        <tissue evidence="2">Whole body</tissue>
    </source>
</reference>
<dbReference type="EMBL" id="VVIM01000004">
    <property type="protein sequence ID" value="KAB0800751.1"/>
    <property type="molecule type" value="Genomic_DNA"/>
</dbReference>
<dbReference type="InParanoid" id="A0A5N4ATT0"/>
<dbReference type="AlphaFoldDB" id="A0A5N4ATT0"/>
<dbReference type="Proteomes" id="UP000327044">
    <property type="component" value="Unassembled WGS sequence"/>
</dbReference>
<proteinExistence type="predicted"/>
<feature type="compositionally biased region" description="Basic residues" evidence="1">
    <location>
        <begin position="1"/>
        <end position="11"/>
    </location>
</feature>
<feature type="region of interest" description="Disordered" evidence="1">
    <location>
        <begin position="1"/>
        <end position="65"/>
    </location>
</feature>
<protein>
    <submittedName>
        <fullName evidence="2">Uncharacterized protein</fullName>
    </submittedName>
</protein>
<evidence type="ECO:0000313" key="2">
    <source>
        <dbReference type="EMBL" id="KAB0800751.1"/>
    </source>
</evidence>
<evidence type="ECO:0000256" key="1">
    <source>
        <dbReference type="SAM" id="MobiDB-lite"/>
    </source>
</evidence>
<keyword evidence="3" id="KW-1185">Reference proteome</keyword>